<dbReference type="Proteomes" id="UP000001542">
    <property type="component" value="Unassembled WGS sequence"/>
</dbReference>
<dbReference type="InterPro" id="IPR018247">
    <property type="entry name" value="EF_Hand_1_Ca_BS"/>
</dbReference>
<protein>
    <recommendedName>
        <fullName evidence="5">EF-hand domain-containing protein</fullName>
    </recommendedName>
</protein>
<evidence type="ECO:0000313" key="3">
    <source>
        <dbReference type="EMBL" id="EAY12519.1"/>
    </source>
</evidence>
<evidence type="ECO:0000313" key="4">
    <source>
        <dbReference type="Proteomes" id="UP000001542"/>
    </source>
</evidence>
<dbReference type="VEuPathDB" id="TrichDB:TVAG_138990"/>
<dbReference type="InParanoid" id="A2E473"/>
<dbReference type="Gene3D" id="1.10.238.10">
    <property type="entry name" value="EF-hand"/>
    <property type="match status" value="1"/>
</dbReference>
<dbReference type="EMBL" id="DS113300">
    <property type="protein sequence ID" value="EAY12519.1"/>
    <property type="molecule type" value="Genomic_DNA"/>
</dbReference>
<dbReference type="SMR" id="A2E473"/>
<dbReference type="InterPro" id="IPR011992">
    <property type="entry name" value="EF-hand-dom_pair"/>
</dbReference>
<evidence type="ECO:0000256" key="2">
    <source>
        <dbReference type="SAM" id="Coils"/>
    </source>
</evidence>
<accession>A2E473</accession>
<dbReference type="RefSeq" id="XP_001324742.1">
    <property type="nucleotide sequence ID" value="XM_001324707.1"/>
</dbReference>
<organism evidence="3 4">
    <name type="scientific">Trichomonas vaginalis (strain ATCC PRA-98 / G3)</name>
    <dbReference type="NCBI Taxonomy" id="412133"/>
    <lineage>
        <taxon>Eukaryota</taxon>
        <taxon>Metamonada</taxon>
        <taxon>Parabasalia</taxon>
        <taxon>Trichomonadida</taxon>
        <taxon>Trichomonadidae</taxon>
        <taxon>Trichomonas</taxon>
    </lineage>
</organism>
<dbReference type="KEGG" id="tva:4770485"/>
<feature type="coiled-coil region" evidence="2">
    <location>
        <begin position="148"/>
        <end position="182"/>
    </location>
</feature>
<keyword evidence="4" id="KW-1185">Reference proteome</keyword>
<proteinExistence type="predicted"/>
<dbReference type="VEuPathDB" id="TrichDB:TVAGG3_0251830"/>
<reference evidence="3" key="2">
    <citation type="journal article" date="2007" name="Science">
        <title>Draft genome sequence of the sexually transmitted pathogen Trichomonas vaginalis.</title>
        <authorList>
            <person name="Carlton J.M."/>
            <person name="Hirt R.P."/>
            <person name="Silva J.C."/>
            <person name="Delcher A.L."/>
            <person name="Schatz M."/>
            <person name="Zhao Q."/>
            <person name="Wortman J.R."/>
            <person name="Bidwell S.L."/>
            <person name="Alsmark U.C.M."/>
            <person name="Besteiro S."/>
            <person name="Sicheritz-Ponten T."/>
            <person name="Noel C.J."/>
            <person name="Dacks J.B."/>
            <person name="Foster P.G."/>
            <person name="Simillion C."/>
            <person name="Van de Peer Y."/>
            <person name="Miranda-Saavedra D."/>
            <person name="Barton G.J."/>
            <person name="Westrop G.D."/>
            <person name="Mueller S."/>
            <person name="Dessi D."/>
            <person name="Fiori P.L."/>
            <person name="Ren Q."/>
            <person name="Paulsen I."/>
            <person name="Zhang H."/>
            <person name="Bastida-Corcuera F.D."/>
            <person name="Simoes-Barbosa A."/>
            <person name="Brown M.T."/>
            <person name="Hayes R.D."/>
            <person name="Mukherjee M."/>
            <person name="Okumura C.Y."/>
            <person name="Schneider R."/>
            <person name="Smith A.J."/>
            <person name="Vanacova S."/>
            <person name="Villalvazo M."/>
            <person name="Haas B.J."/>
            <person name="Pertea M."/>
            <person name="Feldblyum T.V."/>
            <person name="Utterback T.R."/>
            <person name="Shu C.L."/>
            <person name="Osoegawa K."/>
            <person name="de Jong P.J."/>
            <person name="Hrdy I."/>
            <person name="Horvathova L."/>
            <person name="Zubacova Z."/>
            <person name="Dolezal P."/>
            <person name="Malik S.B."/>
            <person name="Logsdon J.M. Jr."/>
            <person name="Henze K."/>
            <person name="Gupta A."/>
            <person name="Wang C.C."/>
            <person name="Dunne R.L."/>
            <person name="Upcroft J.A."/>
            <person name="Upcroft P."/>
            <person name="White O."/>
            <person name="Salzberg S.L."/>
            <person name="Tang P."/>
            <person name="Chiu C.-H."/>
            <person name="Lee Y.-S."/>
            <person name="Embley T.M."/>
            <person name="Coombs G.H."/>
            <person name="Mottram J.C."/>
            <person name="Tachezy J."/>
            <person name="Fraser-Liggett C.M."/>
            <person name="Johnson P.J."/>
        </authorList>
    </citation>
    <scope>NUCLEOTIDE SEQUENCE [LARGE SCALE GENOMIC DNA]</scope>
    <source>
        <strain evidence="3">G3</strain>
    </source>
</reference>
<dbReference type="AlphaFoldDB" id="A2E473"/>
<evidence type="ECO:0008006" key="5">
    <source>
        <dbReference type="Google" id="ProtNLM"/>
    </source>
</evidence>
<dbReference type="SUPFAM" id="SSF47473">
    <property type="entry name" value="EF-hand"/>
    <property type="match status" value="1"/>
</dbReference>
<gene>
    <name evidence="3" type="ORF">TVAG_138990</name>
</gene>
<name>A2E473_TRIV3</name>
<dbReference type="PROSITE" id="PS00018">
    <property type="entry name" value="EF_HAND_1"/>
    <property type="match status" value="1"/>
</dbReference>
<sequence>MSDESYVEYSQRTQELLKMISNVTSQVLSMKNIEHTIDAYKNCYASLNRISNVELQEISQKNADIINRWNDLVKMNTESAVIIVIDPSLHFRNVTKAITKLNELISSANTEVENFLCGYVNRYNIFVHQVDTELSAAEFTITNPCEGFDRRRQALNDAKRKLMELRQQVEELERSYSDVKRAGKTEHATMTPEQVRAKQQEIFNTIDEKLSELDNEIQLVLNLKITEQKFYELKRVFAQHDLNKSGALESHELAALLNFPKRKNDGAIISALLSEYGNGKSISMIGFLQMMAADAARLLMQDTVIKSVPKGRIFTKGIHHV</sequence>
<keyword evidence="1" id="KW-0106">Calcium</keyword>
<keyword evidence="2" id="KW-0175">Coiled coil</keyword>
<evidence type="ECO:0000256" key="1">
    <source>
        <dbReference type="ARBA" id="ARBA00022837"/>
    </source>
</evidence>
<reference evidence="3" key="1">
    <citation type="submission" date="2006-10" db="EMBL/GenBank/DDBJ databases">
        <authorList>
            <person name="Amadeo P."/>
            <person name="Zhao Q."/>
            <person name="Wortman J."/>
            <person name="Fraser-Liggett C."/>
            <person name="Carlton J."/>
        </authorList>
    </citation>
    <scope>NUCLEOTIDE SEQUENCE</scope>
    <source>
        <strain evidence="3">G3</strain>
    </source>
</reference>